<feature type="chain" id="PRO_5013098024" description="DUF3857 domain-containing protein" evidence="1">
    <location>
        <begin position="20"/>
        <end position="630"/>
    </location>
</feature>
<evidence type="ECO:0000259" key="2">
    <source>
        <dbReference type="Pfam" id="PF01841"/>
    </source>
</evidence>
<dbReference type="SUPFAM" id="SSF54001">
    <property type="entry name" value="Cysteine proteinases"/>
    <property type="match status" value="1"/>
</dbReference>
<dbReference type="Gene3D" id="3.10.620.30">
    <property type="match status" value="1"/>
</dbReference>
<dbReference type="Pfam" id="PF12969">
    <property type="entry name" value="DUF3857"/>
    <property type="match status" value="1"/>
</dbReference>
<feature type="signal peptide" evidence="1">
    <location>
        <begin position="1"/>
        <end position="19"/>
    </location>
</feature>
<evidence type="ECO:0000313" key="4">
    <source>
        <dbReference type="EMBL" id="SBV95183.1"/>
    </source>
</evidence>
<proteinExistence type="predicted"/>
<sequence>MYRHFILTLCILSSAIVSANGNSINQASDSLRENAVAIVQNSDIVIIQSDMNNATCKVTKTMTILNKQGEGFAHFYAFNDKFREMKDFSAVVKNASGSVIRKIGKKDLTISSMSDQMATDAYSIVYEYKIPTYPYTIEYTYEEKWKNGIISYPAFTPIQSYMQSLVNASYRIELPADMNLRYDANFDCNVKDEVVGNKHIYSFTAHNLKAINSEPLAPALRDIYPRVLIAPADFCYDSFCGKMSSWQDFGVWTSKLLKDRDNVSEAFSNKLIELTKDARDNREKVEILYKYLQDNWRYVSIQLGIGGLQPIDAASVAKTNFGDCKGLSNLMKAMLKVVGIPSNYCKIYMGSKKYFPEKFSNANETNHVILLVPLKNDSIWLECTSQTIPFGFVHDDIAGHDALVVTEDGGKLCRLPIYTDKQNKQQSFVEINITEDGSSKGNMRFIEHLNGYLYNVSAMTSKDREKVIGYINRNIKFPKVQIDNINTKEDKSSLPSCSLSADFVATDFVNKTGTRLFIPACPLEKGSYNMLSSNTRIQDIVINNGFSESDSIIINIPESYTTESLPKNISLTTPFGKFATEVKQDGNKITYIQNIDIFTGRYNKSQYKEIKAFFSEITAATKRKLVLRKS</sequence>
<dbReference type="AlphaFoldDB" id="A0A212J6Y0"/>
<evidence type="ECO:0000256" key="1">
    <source>
        <dbReference type="SAM" id="SignalP"/>
    </source>
</evidence>
<dbReference type="Gene3D" id="2.60.40.3140">
    <property type="match status" value="1"/>
</dbReference>
<organism evidence="4">
    <name type="scientific">uncultured Dysgonomonas sp</name>
    <dbReference type="NCBI Taxonomy" id="206096"/>
    <lineage>
        <taxon>Bacteria</taxon>
        <taxon>Pseudomonadati</taxon>
        <taxon>Bacteroidota</taxon>
        <taxon>Bacteroidia</taxon>
        <taxon>Bacteroidales</taxon>
        <taxon>Dysgonomonadaceae</taxon>
        <taxon>Dysgonomonas</taxon>
        <taxon>environmental samples</taxon>
    </lineage>
</organism>
<dbReference type="Pfam" id="PF01841">
    <property type="entry name" value="Transglut_core"/>
    <property type="match status" value="1"/>
</dbReference>
<dbReference type="InterPro" id="IPR038765">
    <property type="entry name" value="Papain-like_cys_pep_sf"/>
</dbReference>
<feature type="domain" description="DUF3857" evidence="3">
    <location>
        <begin position="54"/>
        <end position="211"/>
    </location>
</feature>
<keyword evidence="1" id="KW-0732">Signal</keyword>
<evidence type="ECO:0000259" key="3">
    <source>
        <dbReference type="Pfam" id="PF12969"/>
    </source>
</evidence>
<dbReference type="InterPro" id="IPR024618">
    <property type="entry name" value="DUF3857"/>
</dbReference>
<dbReference type="Gene3D" id="2.60.120.1130">
    <property type="match status" value="1"/>
</dbReference>
<evidence type="ECO:0008006" key="5">
    <source>
        <dbReference type="Google" id="ProtNLM"/>
    </source>
</evidence>
<name>A0A212J6Y0_9BACT</name>
<feature type="domain" description="Transglutaminase-like" evidence="2">
    <location>
        <begin position="273"/>
        <end position="377"/>
    </location>
</feature>
<protein>
    <recommendedName>
        <fullName evidence="5">DUF3857 domain-containing protein</fullName>
    </recommendedName>
</protein>
<reference evidence="4" key="1">
    <citation type="submission" date="2016-04" db="EMBL/GenBank/DDBJ databases">
        <authorList>
            <person name="Evans L.H."/>
            <person name="Alamgir A."/>
            <person name="Owens N."/>
            <person name="Weber N.D."/>
            <person name="Virtaneva K."/>
            <person name="Barbian K."/>
            <person name="Babar A."/>
            <person name="Rosenke K."/>
        </authorList>
    </citation>
    <scope>NUCLEOTIDE SEQUENCE</scope>
    <source>
        <strain evidence="4">86-1</strain>
    </source>
</reference>
<gene>
    <name evidence="4" type="ORF">KL86DYS1_11325</name>
</gene>
<dbReference type="InterPro" id="IPR002931">
    <property type="entry name" value="Transglutaminase-like"/>
</dbReference>
<dbReference type="EMBL" id="FLUM01000001">
    <property type="protein sequence ID" value="SBV95183.1"/>
    <property type="molecule type" value="Genomic_DNA"/>
</dbReference>
<accession>A0A212J6Y0</accession>
<dbReference type="RefSeq" id="WP_296939220.1">
    <property type="nucleotide sequence ID" value="NZ_LT599032.1"/>
</dbReference>